<protein>
    <submittedName>
        <fullName evidence="1">Uncharacterized protein</fullName>
    </submittedName>
</protein>
<organism evidence="1 2">
    <name type="scientific">Oopsacas minuta</name>
    <dbReference type="NCBI Taxonomy" id="111878"/>
    <lineage>
        <taxon>Eukaryota</taxon>
        <taxon>Metazoa</taxon>
        <taxon>Porifera</taxon>
        <taxon>Hexactinellida</taxon>
        <taxon>Hexasterophora</taxon>
        <taxon>Lyssacinosida</taxon>
        <taxon>Leucopsacidae</taxon>
        <taxon>Oopsacas</taxon>
    </lineage>
</organism>
<evidence type="ECO:0000313" key="2">
    <source>
        <dbReference type="Proteomes" id="UP001165289"/>
    </source>
</evidence>
<sequence>MVGKHGILNEFEASKEDWTSYTERLQHYFATNEVDSVEKQRAIFLSICGAQTCGLLKNLLAPEKPTERSFSELEELMRNHIPPSLSGMLKDLYFTRKIAKKGNQFLNTLLS</sequence>
<accession>A0AAV7JWF4</accession>
<name>A0AAV7JWF4_9METZ</name>
<dbReference type="Proteomes" id="UP001165289">
    <property type="component" value="Unassembled WGS sequence"/>
</dbReference>
<evidence type="ECO:0000313" key="1">
    <source>
        <dbReference type="EMBL" id="KAI6652391.1"/>
    </source>
</evidence>
<dbReference type="EMBL" id="JAKMXF010000299">
    <property type="protein sequence ID" value="KAI6652391.1"/>
    <property type="molecule type" value="Genomic_DNA"/>
</dbReference>
<dbReference type="AlphaFoldDB" id="A0AAV7JWF4"/>
<comment type="caution">
    <text evidence="1">The sequence shown here is derived from an EMBL/GenBank/DDBJ whole genome shotgun (WGS) entry which is preliminary data.</text>
</comment>
<gene>
    <name evidence="1" type="ORF">LOD99_7405</name>
</gene>
<reference evidence="1 2" key="1">
    <citation type="journal article" date="2023" name="BMC Biol.">
        <title>The compact genome of the sponge Oopsacas minuta (Hexactinellida) is lacking key metazoan core genes.</title>
        <authorList>
            <person name="Santini S."/>
            <person name="Schenkelaars Q."/>
            <person name="Jourda C."/>
            <person name="Duchesne M."/>
            <person name="Belahbib H."/>
            <person name="Rocher C."/>
            <person name="Selva M."/>
            <person name="Riesgo A."/>
            <person name="Vervoort M."/>
            <person name="Leys S.P."/>
            <person name="Kodjabachian L."/>
            <person name="Le Bivic A."/>
            <person name="Borchiellini C."/>
            <person name="Claverie J.M."/>
            <person name="Renard E."/>
        </authorList>
    </citation>
    <scope>NUCLEOTIDE SEQUENCE [LARGE SCALE GENOMIC DNA]</scope>
    <source>
        <strain evidence="1">SPO-2</strain>
    </source>
</reference>
<keyword evidence="2" id="KW-1185">Reference proteome</keyword>
<proteinExistence type="predicted"/>